<dbReference type="InterPro" id="IPR006516">
    <property type="entry name" value="G2P"/>
</dbReference>
<dbReference type="AlphaFoldDB" id="A0A2X2DHC7"/>
<dbReference type="RefSeq" id="WP_112298069.1">
    <property type="nucleotide sequence ID" value="NZ_UAUF01000016.1"/>
</dbReference>
<protein>
    <submittedName>
        <fullName evidence="4">Phage/plasmid replication protein, gene II/X family</fullName>
    </submittedName>
</protein>
<reference evidence="4 6" key="1">
    <citation type="submission" date="2018-06" db="EMBL/GenBank/DDBJ databases">
        <authorList>
            <consortium name="Pathogen Informatics"/>
            <person name="Doyle S."/>
        </authorList>
    </citation>
    <scope>NUCLEOTIDE SEQUENCE [LARGE SCALE GENOMIC DNA]</scope>
    <source>
        <strain evidence="4 6">NCTC11842</strain>
    </source>
</reference>
<evidence type="ECO:0000259" key="2">
    <source>
        <dbReference type="Pfam" id="PF05155"/>
    </source>
</evidence>
<name>A0A2X2DHC7_PSELU</name>
<evidence type="ECO:0000313" key="3">
    <source>
        <dbReference type="EMBL" id="SPZ16883.1"/>
    </source>
</evidence>
<dbReference type="GO" id="GO:0006260">
    <property type="term" value="P:DNA replication"/>
    <property type="evidence" value="ECO:0007669"/>
    <property type="project" value="InterPro"/>
</dbReference>
<gene>
    <name evidence="3" type="ORF">NCTC11842_05923</name>
    <name evidence="4" type="ORF">NCTC11842_05926</name>
    <name evidence="5" type="ORF">NCTC11842_05937</name>
</gene>
<dbReference type="Proteomes" id="UP000250443">
    <property type="component" value="Unassembled WGS sequence"/>
</dbReference>
<dbReference type="EMBL" id="UAUF01000016">
    <property type="protein sequence ID" value="SPZ16897.1"/>
    <property type="molecule type" value="Genomic_DNA"/>
</dbReference>
<dbReference type="InterPro" id="IPR022686">
    <property type="entry name" value="G2P_N"/>
</dbReference>
<sequence>MIDYVAGFIAINHVPLSSGMVVVIEPDGSITRETPRRLVVRGTHEASLCVRSTGGDGKGNATHLYIDGNPSKWLQGHNIVGSDDIVALVADTFARLCSLLSLEPTDFERQAVKQGKWRVTRVDYNEMFELPSRADVRAWLRAGEIKCKSRHGRPRLDKGTLYFGKNSTHWAFKFYCKADEVNKGKSHNLPDEVNCLPEVHAWLENKLRAELTLRGKKLKTLTDEQGNTLETAAYLTPTVIRALFRQYLGELDMSEQLELSSEQLMELPNKLRGTYLLWKEGHNIDDVISRTTFWRHRSELMKYGIDISVRADKRPESNVVPMIRVLEAKPAAIPAFFFEKNLVHFSARKSA</sequence>
<accession>A0A2X2DHC7</accession>
<dbReference type="EMBL" id="UAUF01000016">
    <property type="protein sequence ID" value="SPZ16883.1"/>
    <property type="molecule type" value="Genomic_DNA"/>
</dbReference>
<evidence type="ECO:0000313" key="4">
    <source>
        <dbReference type="EMBL" id="SPZ16886.1"/>
    </source>
</evidence>
<dbReference type="Pfam" id="PF05144">
    <property type="entry name" value="Phage_CRI"/>
    <property type="match status" value="1"/>
</dbReference>
<feature type="domain" description="Replication-associated protein G2P N-terminal" evidence="1">
    <location>
        <begin position="1"/>
        <end position="222"/>
    </location>
</feature>
<dbReference type="EMBL" id="UAUF01000016">
    <property type="protein sequence ID" value="SPZ16886.1"/>
    <property type="molecule type" value="Genomic_DNA"/>
</dbReference>
<proteinExistence type="predicted"/>
<evidence type="ECO:0000259" key="1">
    <source>
        <dbReference type="Pfam" id="PF05144"/>
    </source>
</evidence>
<feature type="domain" description="Replication-associated protein G2P C-terminal" evidence="2">
    <location>
        <begin position="259"/>
        <end position="342"/>
    </location>
</feature>
<dbReference type="InterPro" id="IPR022688">
    <property type="entry name" value="G2P_C"/>
</dbReference>
<dbReference type="NCBIfam" id="TIGR01629">
    <property type="entry name" value="rep_II_X"/>
    <property type="match status" value="1"/>
</dbReference>
<evidence type="ECO:0000313" key="5">
    <source>
        <dbReference type="EMBL" id="SPZ16897.1"/>
    </source>
</evidence>
<dbReference type="Pfam" id="PF05155">
    <property type="entry name" value="G2P_X_C"/>
    <property type="match status" value="1"/>
</dbReference>
<organism evidence="4 6">
    <name type="scientific">Pseudomonas luteola</name>
    <dbReference type="NCBI Taxonomy" id="47886"/>
    <lineage>
        <taxon>Bacteria</taxon>
        <taxon>Pseudomonadati</taxon>
        <taxon>Pseudomonadota</taxon>
        <taxon>Gammaproteobacteria</taxon>
        <taxon>Pseudomonadales</taxon>
        <taxon>Pseudomonadaceae</taxon>
        <taxon>Pseudomonas</taxon>
    </lineage>
</organism>
<evidence type="ECO:0000313" key="6">
    <source>
        <dbReference type="Proteomes" id="UP000250443"/>
    </source>
</evidence>